<name>A0ABV7M431_9GAMM</name>
<reference evidence="3" key="1">
    <citation type="journal article" date="2019" name="Int. J. Syst. Evol. Microbiol.">
        <title>The Global Catalogue of Microorganisms (GCM) 10K type strain sequencing project: providing services to taxonomists for standard genome sequencing and annotation.</title>
        <authorList>
            <consortium name="The Broad Institute Genomics Platform"/>
            <consortium name="The Broad Institute Genome Sequencing Center for Infectious Disease"/>
            <person name="Wu L."/>
            <person name="Ma J."/>
        </authorList>
    </citation>
    <scope>NUCLEOTIDE SEQUENCE [LARGE SCALE GENOMIC DNA]</scope>
    <source>
        <strain evidence="3">KCTC 12847</strain>
    </source>
</reference>
<feature type="compositionally biased region" description="Basic residues" evidence="1">
    <location>
        <begin position="189"/>
        <end position="198"/>
    </location>
</feature>
<keyword evidence="3" id="KW-1185">Reference proteome</keyword>
<evidence type="ECO:0000256" key="1">
    <source>
        <dbReference type="SAM" id="MobiDB-lite"/>
    </source>
</evidence>
<accession>A0ABV7M431</accession>
<protein>
    <submittedName>
        <fullName evidence="2">Uncharacterized protein</fullName>
    </submittedName>
</protein>
<evidence type="ECO:0000313" key="3">
    <source>
        <dbReference type="Proteomes" id="UP001595640"/>
    </source>
</evidence>
<comment type="caution">
    <text evidence="2">The sequence shown here is derived from an EMBL/GenBank/DDBJ whole genome shotgun (WGS) entry which is preliminary data.</text>
</comment>
<proteinExistence type="predicted"/>
<dbReference type="Proteomes" id="UP001595640">
    <property type="component" value="Unassembled WGS sequence"/>
</dbReference>
<dbReference type="RefSeq" id="WP_019018802.1">
    <property type="nucleotide sequence ID" value="NZ_BMXD01000001.1"/>
</dbReference>
<dbReference type="EMBL" id="JBHRUH010000031">
    <property type="protein sequence ID" value="MFC3293671.1"/>
    <property type="molecule type" value="Genomic_DNA"/>
</dbReference>
<feature type="region of interest" description="Disordered" evidence="1">
    <location>
        <begin position="181"/>
        <end position="232"/>
    </location>
</feature>
<evidence type="ECO:0000313" key="2">
    <source>
        <dbReference type="EMBL" id="MFC3293671.1"/>
    </source>
</evidence>
<organism evidence="2 3">
    <name type="scientific">Modicisalibacter luteus</name>
    <dbReference type="NCBI Taxonomy" id="453962"/>
    <lineage>
        <taxon>Bacteria</taxon>
        <taxon>Pseudomonadati</taxon>
        <taxon>Pseudomonadota</taxon>
        <taxon>Gammaproteobacteria</taxon>
        <taxon>Oceanospirillales</taxon>
        <taxon>Halomonadaceae</taxon>
        <taxon>Modicisalibacter</taxon>
    </lineage>
</organism>
<sequence>MNITIRPLPGHPFLVEAREATRSPQELLGGSLKTTSTAAENVLLTHPPVLLIQEGGGEQLLNRDAVVAQLGYPKSGQKKRGPVVPASLRVWIIDPKTMKHGSPLLWQFLFGPIQSMYYYKKRKNGEKCWLAAMREIENSPHLKSTLEDALFDGEALALAHYLVLLSASQIGKSSIEHVIDKIRDTPHKNNPRKKRKIPTHGFSDVSSKNLKENREKDDAGLPPNPFPKEFTSRAETEFDMVAALSKISQAAERGAEQFTLGIETEGC</sequence>
<gene>
    <name evidence="2" type="ORF">ACFOEI_16585</name>
</gene>
<feature type="compositionally biased region" description="Basic and acidic residues" evidence="1">
    <location>
        <begin position="209"/>
        <end position="219"/>
    </location>
</feature>